<keyword evidence="11" id="KW-1185">Reference proteome</keyword>
<sequence length="563" mass="59293">MQALYQLSYSPALRPRFPVAAAPTLHGLHRSAPNHSPVGGSSAGPAGVAVWLASVPAPGAQPGPSPRTRLEPRSVTATESADKALAPSLPPATRELIRGRPLLTTLACCLLSFALFWCAQRLANVTMIDLMVYRAEGWAARAGADLYAMRATEARLPNTYPPFAALLFMPLTLLGVDEMRTLATAGNLALLVVLVHLTLRLVGRPLWWPRPAVALTLASAAVWTEPVWTTLRYGQINLLLAVLVLWDLSRRPGDAGYRWAGLGIGMAAGLKLTPALFAVLLAVAGTVRGWQRLRGRRTGPPDRTGPASAGRADGTGRTGFWNPLLRQSLTACAAFLGTALLAAVALPRDSRRFWTEVMFSTDRPGLVEQTANQSLRGALARLLHTPDPGLWWAGAAAVVAVAGLAAGTAALLAGLNAWAAVACAMTALLVSPVSWSHHWVWCIPLLVLLGSETLHRSGLRVWRVWRAVTAASALLFCSYALWWVPHTPGARAELRQNGAQMLLSAGYPLCGAAFIGLTAVVAVRALRRRAATAAGAVPAAGAGSGAVTGVGAGSGRRQAVAKE</sequence>
<dbReference type="GO" id="GO:0016758">
    <property type="term" value="F:hexosyltransferase activity"/>
    <property type="evidence" value="ECO:0007669"/>
    <property type="project" value="InterPro"/>
</dbReference>
<keyword evidence="2" id="KW-1003">Cell membrane</keyword>
<feature type="transmembrane region" description="Helical" evidence="9">
    <location>
        <begin position="328"/>
        <end position="346"/>
    </location>
</feature>
<dbReference type="EMBL" id="JNAD02000001">
    <property type="protein sequence ID" value="RKM98802.1"/>
    <property type="molecule type" value="Genomic_DNA"/>
</dbReference>
<evidence type="ECO:0000313" key="11">
    <source>
        <dbReference type="Proteomes" id="UP000028058"/>
    </source>
</evidence>
<evidence type="ECO:0000256" key="9">
    <source>
        <dbReference type="SAM" id="Phobius"/>
    </source>
</evidence>
<feature type="region of interest" description="Disordered" evidence="8">
    <location>
        <begin position="58"/>
        <end position="83"/>
    </location>
</feature>
<feature type="region of interest" description="Disordered" evidence="8">
    <location>
        <begin position="293"/>
        <end position="315"/>
    </location>
</feature>
<feature type="transmembrane region" description="Helical" evidence="9">
    <location>
        <begin position="390"/>
        <end position="418"/>
    </location>
</feature>
<evidence type="ECO:0000256" key="5">
    <source>
        <dbReference type="ARBA" id="ARBA00022989"/>
    </source>
</evidence>
<dbReference type="Proteomes" id="UP000028058">
    <property type="component" value="Unassembled WGS sequence"/>
</dbReference>
<feature type="transmembrane region" description="Helical" evidence="9">
    <location>
        <begin position="188"/>
        <end position="207"/>
    </location>
</feature>
<dbReference type="AlphaFoldDB" id="A0A420V8X0"/>
<proteinExistence type="inferred from homology"/>
<evidence type="ECO:0000256" key="4">
    <source>
        <dbReference type="ARBA" id="ARBA00022692"/>
    </source>
</evidence>
<comment type="similarity">
    <text evidence="7">Belongs to the glycosyltransferase 87 family.</text>
</comment>
<dbReference type="OrthoDB" id="9774600at2"/>
<evidence type="ECO:0000256" key="1">
    <source>
        <dbReference type="ARBA" id="ARBA00004651"/>
    </source>
</evidence>
<feature type="transmembrane region" description="Helical" evidence="9">
    <location>
        <begin position="102"/>
        <end position="123"/>
    </location>
</feature>
<evidence type="ECO:0000313" key="10">
    <source>
        <dbReference type="EMBL" id="RKM98802.1"/>
    </source>
</evidence>
<gene>
    <name evidence="10" type="ORF">SFRA_000620</name>
</gene>
<accession>A0A420V8X0</accession>
<name>A0A420V8X0_9ACTN</name>
<keyword evidence="5 9" id="KW-1133">Transmembrane helix</keyword>
<feature type="transmembrane region" description="Helical" evidence="9">
    <location>
        <begin position="467"/>
        <end position="485"/>
    </location>
</feature>
<evidence type="ECO:0000256" key="6">
    <source>
        <dbReference type="ARBA" id="ARBA00023136"/>
    </source>
</evidence>
<evidence type="ECO:0000256" key="3">
    <source>
        <dbReference type="ARBA" id="ARBA00022679"/>
    </source>
</evidence>
<reference evidence="10 11" key="1">
    <citation type="journal article" date="2014" name="Genome Announc.">
        <title>Draft Genome Sequence of Streptomyces fradiae ATCC 19609, a Strain Highly Sensitive to Antibiotics.</title>
        <authorList>
            <person name="Bekker O.B."/>
            <person name="Klimina K.M."/>
            <person name="Vatlin A.A."/>
            <person name="Zakharevich N.V."/>
            <person name="Kasianov A.S."/>
            <person name="Danilenko V.N."/>
        </authorList>
    </citation>
    <scope>NUCLEOTIDE SEQUENCE [LARGE SCALE GENOMIC DNA]</scope>
    <source>
        <strain evidence="10 11">ATCC 19609</strain>
    </source>
</reference>
<dbReference type="InterPro" id="IPR018584">
    <property type="entry name" value="GT87"/>
</dbReference>
<feature type="transmembrane region" description="Helical" evidence="9">
    <location>
        <begin position="505"/>
        <end position="526"/>
    </location>
</feature>
<feature type="transmembrane region" description="Helical" evidence="9">
    <location>
        <begin position="260"/>
        <end position="284"/>
    </location>
</feature>
<evidence type="ECO:0000256" key="2">
    <source>
        <dbReference type="ARBA" id="ARBA00022475"/>
    </source>
</evidence>
<feature type="transmembrane region" description="Helical" evidence="9">
    <location>
        <begin position="159"/>
        <end position="176"/>
    </location>
</feature>
<evidence type="ECO:0000256" key="8">
    <source>
        <dbReference type="SAM" id="MobiDB-lite"/>
    </source>
</evidence>
<organism evidence="10 11">
    <name type="scientific">Streptomyces xinghaiensis</name>
    <dbReference type="NCBI Taxonomy" id="1038928"/>
    <lineage>
        <taxon>Bacteria</taxon>
        <taxon>Bacillati</taxon>
        <taxon>Actinomycetota</taxon>
        <taxon>Actinomycetes</taxon>
        <taxon>Kitasatosporales</taxon>
        <taxon>Streptomycetaceae</taxon>
        <taxon>Streptomyces</taxon>
    </lineage>
</organism>
<dbReference type="Pfam" id="PF09594">
    <property type="entry name" value="GT87"/>
    <property type="match status" value="2"/>
</dbReference>
<evidence type="ECO:0000256" key="7">
    <source>
        <dbReference type="ARBA" id="ARBA00024033"/>
    </source>
</evidence>
<feature type="transmembrane region" description="Helical" evidence="9">
    <location>
        <begin position="438"/>
        <end position="455"/>
    </location>
</feature>
<comment type="caution">
    <text evidence="10">The sequence shown here is derived from an EMBL/GenBank/DDBJ whole genome shotgun (WGS) entry which is preliminary data.</text>
</comment>
<keyword evidence="6 9" id="KW-0472">Membrane</keyword>
<protein>
    <submittedName>
        <fullName evidence="10">DUF2029 domain-containing protein</fullName>
    </submittedName>
</protein>
<comment type="subcellular location">
    <subcellularLocation>
        <location evidence="1">Cell membrane</location>
        <topology evidence="1">Multi-pass membrane protein</topology>
    </subcellularLocation>
</comment>
<dbReference type="GO" id="GO:0005886">
    <property type="term" value="C:plasma membrane"/>
    <property type="evidence" value="ECO:0007669"/>
    <property type="project" value="UniProtKB-SubCell"/>
</dbReference>
<keyword evidence="3" id="KW-0808">Transferase</keyword>
<keyword evidence="4 9" id="KW-0812">Transmembrane</keyword>